<keyword evidence="7" id="KW-1185">Reference proteome</keyword>
<evidence type="ECO:0000313" key="7">
    <source>
        <dbReference type="Proteomes" id="UP001596145"/>
    </source>
</evidence>
<name>A0ABD5QW91_9EURY</name>
<dbReference type="InterPro" id="IPR041628">
    <property type="entry name" value="ChlI/MoxR_AAA_lid"/>
</dbReference>
<gene>
    <name evidence="6" type="ORF">ACFPJA_16980</name>
</gene>
<accession>A0ABD5QW91</accession>
<evidence type="ECO:0000313" key="6">
    <source>
        <dbReference type="EMBL" id="MFC5136405.1"/>
    </source>
</evidence>
<dbReference type="InterPro" id="IPR027417">
    <property type="entry name" value="P-loop_NTPase"/>
</dbReference>
<dbReference type="Gene3D" id="1.10.8.80">
    <property type="entry name" value="Magnesium chelatase subunit I, C-Terminal domain"/>
    <property type="match status" value="1"/>
</dbReference>
<evidence type="ECO:0000256" key="3">
    <source>
        <dbReference type="ARBA" id="ARBA00022840"/>
    </source>
</evidence>
<reference evidence="6 7" key="1">
    <citation type="journal article" date="2019" name="Int. J. Syst. Evol. Microbiol.">
        <title>The Global Catalogue of Microorganisms (GCM) 10K type strain sequencing project: providing services to taxonomists for standard genome sequencing and annotation.</title>
        <authorList>
            <consortium name="The Broad Institute Genomics Platform"/>
            <consortium name="The Broad Institute Genome Sequencing Center for Infectious Disease"/>
            <person name="Wu L."/>
            <person name="Ma J."/>
        </authorList>
    </citation>
    <scope>NUCLEOTIDE SEQUENCE [LARGE SCALE GENOMIC DNA]</scope>
    <source>
        <strain evidence="6 7">CGMCC 1.16026</strain>
    </source>
</reference>
<evidence type="ECO:0000259" key="5">
    <source>
        <dbReference type="SMART" id="SM00382"/>
    </source>
</evidence>
<dbReference type="SMART" id="SM00382">
    <property type="entry name" value="AAA"/>
    <property type="match status" value="1"/>
</dbReference>
<feature type="domain" description="AAA+ ATPase" evidence="5">
    <location>
        <begin position="46"/>
        <end position="228"/>
    </location>
</feature>
<dbReference type="EMBL" id="JBHSKV010000024">
    <property type="protein sequence ID" value="MFC5136405.1"/>
    <property type="molecule type" value="Genomic_DNA"/>
</dbReference>
<keyword evidence="3 6" id="KW-0067">ATP-binding</keyword>
<comment type="similarity">
    <text evidence="1">Belongs to the Mg-chelatase subunits D/I family.</text>
</comment>
<dbReference type="Gene3D" id="3.40.50.300">
    <property type="entry name" value="P-loop containing nucleotide triphosphate hydrolases"/>
    <property type="match status" value="1"/>
</dbReference>
<dbReference type="SUPFAM" id="SSF52540">
    <property type="entry name" value="P-loop containing nucleoside triphosphate hydrolases"/>
    <property type="match status" value="1"/>
</dbReference>
<evidence type="ECO:0000256" key="2">
    <source>
        <dbReference type="ARBA" id="ARBA00022741"/>
    </source>
</evidence>
<dbReference type="PANTHER" id="PTHR32039">
    <property type="entry name" value="MAGNESIUM-CHELATASE SUBUNIT CHLI"/>
    <property type="match status" value="1"/>
</dbReference>
<dbReference type="GO" id="GO:0005524">
    <property type="term" value="F:ATP binding"/>
    <property type="evidence" value="ECO:0007669"/>
    <property type="project" value="UniProtKB-KW"/>
</dbReference>
<dbReference type="InterPro" id="IPR003593">
    <property type="entry name" value="AAA+_ATPase"/>
</dbReference>
<dbReference type="AlphaFoldDB" id="A0ABD5QW91"/>
<dbReference type="InterPro" id="IPR000523">
    <property type="entry name" value="Mg_chelatse_chII-like_cat_dom"/>
</dbReference>
<dbReference type="PANTHER" id="PTHR32039:SF9">
    <property type="entry name" value="MAGNESIUM-CHELATASE SUBUNIT CHLI-2, CHLOROPLASTIC"/>
    <property type="match status" value="1"/>
</dbReference>
<dbReference type="InterPro" id="IPR045006">
    <property type="entry name" value="CHLI-like"/>
</dbReference>
<dbReference type="Proteomes" id="UP001596145">
    <property type="component" value="Unassembled WGS sequence"/>
</dbReference>
<protein>
    <submittedName>
        <fullName evidence="6">ATP-binding protein</fullName>
    </submittedName>
</protein>
<proteinExistence type="inferred from homology"/>
<evidence type="ECO:0000256" key="1">
    <source>
        <dbReference type="ARBA" id="ARBA00005799"/>
    </source>
</evidence>
<comment type="caution">
    <text evidence="6">The sequence shown here is derived from an EMBL/GenBank/DDBJ whole genome shotgun (WGS) entry which is preliminary data.</text>
</comment>
<keyword evidence="2" id="KW-0547">Nucleotide-binding</keyword>
<sequence length="363" mass="40411">MTDHDITHDTPTTEEESQATGTFPFTAIVDQTEMKRALVLNAINPDVGGVLIRGERGTAKSTAVRALVEVLPDVTVVADCPYGCPPDDPDRMCDDCRERHDAGERLPTETRAMRVVDLPLNASEDRVVGSIDLERAVQAGEREFEPGILAEANRNILYVDEVNLLDDHIVDVLLDAAAMGENIVEREGVSFRHPAEFILVGTMNPEEGDLRPQLLDRFGLVVDVEGVTEVDDRVEISRRRAAFEADSESFRAEYDDEQAGLRSDISAARERLDEVTLGDDVAKLIAGMNIELDVDGHRGDITLRRAARTLAAFEGDDEVTVRTVRRVARMGLEHRLQRLPFEEEEKDIMSVFHDVRRDLGLED</sequence>
<dbReference type="Pfam" id="PF17863">
    <property type="entry name" value="AAA_lid_2"/>
    <property type="match status" value="1"/>
</dbReference>
<organism evidence="6 7">
    <name type="scientific">Halorubrum glutamatedens</name>
    <dbReference type="NCBI Taxonomy" id="2707018"/>
    <lineage>
        <taxon>Archaea</taxon>
        <taxon>Methanobacteriati</taxon>
        <taxon>Methanobacteriota</taxon>
        <taxon>Stenosarchaea group</taxon>
        <taxon>Halobacteria</taxon>
        <taxon>Halobacteriales</taxon>
        <taxon>Haloferacaceae</taxon>
        <taxon>Halorubrum</taxon>
    </lineage>
</organism>
<feature type="region of interest" description="Disordered" evidence="4">
    <location>
        <begin position="1"/>
        <end position="21"/>
    </location>
</feature>
<dbReference type="Pfam" id="PF01078">
    <property type="entry name" value="Mg_chelatase"/>
    <property type="match status" value="1"/>
</dbReference>
<evidence type="ECO:0000256" key="4">
    <source>
        <dbReference type="SAM" id="MobiDB-lite"/>
    </source>
</evidence>
<dbReference type="RefSeq" id="WP_122104682.1">
    <property type="nucleotide sequence ID" value="NZ_JBHSKV010000024.1"/>
</dbReference>